<comment type="caution">
    <text evidence="2">The sequence shown here is derived from an EMBL/GenBank/DDBJ whole genome shotgun (WGS) entry which is preliminary data.</text>
</comment>
<gene>
    <name evidence="2" type="ORF">PM001_LOCUS20259</name>
</gene>
<name>A0AAV1UKE2_9STRA</name>
<keyword evidence="1" id="KW-0472">Membrane</keyword>
<protein>
    <submittedName>
        <fullName evidence="2">Uncharacterized protein</fullName>
    </submittedName>
</protein>
<organism evidence="2 3">
    <name type="scientific">Peronospora matthiolae</name>
    <dbReference type="NCBI Taxonomy" id="2874970"/>
    <lineage>
        <taxon>Eukaryota</taxon>
        <taxon>Sar</taxon>
        <taxon>Stramenopiles</taxon>
        <taxon>Oomycota</taxon>
        <taxon>Peronosporomycetes</taxon>
        <taxon>Peronosporales</taxon>
        <taxon>Peronosporaceae</taxon>
        <taxon>Peronospora</taxon>
    </lineage>
</organism>
<proteinExistence type="predicted"/>
<dbReference type="AlphaFoldDB" id="A0AAV1UKE2"/>
<feature type="transmembrane region" description="Helical" evidence="1">
    <location>
        <begin position="77"/>
        <end position="99"/>
    </location>
</feature>
<keyword evidence="1" id="KW-0812">Transmembrane</keyword>
<reference evidence="2" key="1">
    <citation type="submission" date="2024-01" db="EMBL/GenBank/DDBJ databases">
        <authorList>
            <person name="Webb A."/>
        </authorList>
    </citation>
    <scope>NUCLEOTIDE SEQUENCE</scope>
    <source>
        <strain evidence="2">Pm1</strain>
    </source>
</reference>
<accession>A0AAV1UKE2</accession>
<evidence type="ECO:0000256" key="1">
    <source>
        <dbReference type="SAM" id="Phobius"/>
    </source>
</evidence>
<keyword evidence="1" id="KW-1133">Transmembrane helix</keyword>
<sequence>MSSGLHAQPAKPKLIDFLNLSIKLDEYLGNSVLRSGETTRYLGYVVGTGELHHRNWALRIRRLQRILVTASTITTSVANWVVVLNAIVLPSILFTAAVFEMPEWARKDVHNLYKQFVWAHATSTEASRQEISPGLLYAPKQAGGVGPASVEVA</sequence>
<evidence type="ECO:0000313" key="3">
    <source>
        <dbReference type="Proteomes" id="UP001162060"/>
    </source>
</evidence>
<dbReference type="EMBL" id="CAKLBY020000221">
    <property type="protein sequence ID" value="CAK7935109.1"/>
    <property type="molecule type" value="Genomic_DNA"/>
</dbReference>
<dbReference type="Proteomes" id="UP001162060">
    <property type="component" value="Unassembled WGS sequence"/>
</dbReference>
<evidence type="ECO:0000313" key="2">
    <source>
        <dbReference type="EMBL" id="CAK7935109.1"/>
    </source>
</evidence>